<evidence type="ECO:0000259" key="2">
    <source>
        <dbReference type="Pfam" id="PF23305"/>
    </source>
</evidence>
<reference evidence="3" key="1">
    <citation type="submission" date="2014-09" db="EMBL/GenBank/DDBJ databases">
        <title>Draft genome sequence of an oleaginous Mucoromycotina fungus Mucor ambiguus NBRC6742.</title>
        <authorList>
            <person name="Takeda I."/>
            <person name="Yamane N."/>
            <person name="Morita T."/>
            <person name="Tamano K."/>
            <person name="Machida M."/>
            <person name="Baker S."/>
            <person name="Koike H."/>
        </authorList>
    </citation>
    <scope>NUCLEOTIDE SEQUENCE</scope>
    <source>
        <strain evidence="3">NBRC 6742</strain>
    </source>
</reference>
<feature type="compositionally biased region" description="Polar residues" evidence="1">
    <location>
        <begin position="313"/>
        <end position="330"/>
    </location>
</feature>
<proteinExistence type="predicted"/>
<dbReference type="PANTHER" id="PTHR39463">
    <property type="entry name" value="MEDUSA"/>
    <property type="match status" value="1"/>
</dbReference>
<evidence type="ECO:0000256" key="1">
    <source>
        <dbReference type="SAM" id="MobiDB-lite"/>
    </source>
</evidence>
<feature type="compositionally biased region" description="Polar residues" evidence="1">
    <location>
        <begin position="233"/>
        <end position="244"/>
    </location>
</feature>
<dbReference type="PANTHER" id="PTHR39463:SF1">
    <property type="entry name" value="MEDUSA"/>
    <property type="match status" value="1"/>
</dbReference>
<gene>
    <name evidence="3" type="ORF">MAM1_0003c00318</name>
</gene>
<sequence>METATNNTNEAIAIDTSFNTGYLKAASKNYLPTGTPTNANAFSRPRVIQWDPHMGTDQSTLTVVLEQAVSDASANTPTLNNEIQPMKLVFGRLVVETSQQKQHAPTASPSSTLNSQLVWITLVARVPRLEETQIGHGNQVPLSICVYDSRHSDTATDHWDFGVFTYNNKSGVAAAAGEDSTNTLQGKKRGASSSDQDFASSNKRPHTSLQEDDDQLFDQLLAPFEDSPDKASSDTSTMPSQQHPQHQHGRPSQAIAPHPSSLNYNPSNTASNAFIQPNPYSNSGNTNLNDYHHHVNIQPSPMHQLSYNTYPSSNFTTYPSHHQQQQGYNTSSSASSSSSSASAMYPNYSQQAMFTSQPIQASQQTHSMMMPPMPSKPTDASGLGGGSIPASITAAGAGHPFAGVLSKANLKIMGDVMEMTWNWSQQEWTNGRRLVQFWRKQHAAGETSQQKDNQVECGFEAIEQEAYQQQRIRENLTAQKDGTQKKSSPLVISCIYWRERNDYYITSVDCIYLLEGLIGVQFTVEEKNRIRRNLEGFRPLTVSKCKPECADFFKLIMSFPHPKPRNIEKDVKVFSWKSLPSALTKIIRKYTPSYSSTVVGNMNQ</sequence>
<dbReference type="STRING" id="91626.A0A0C9MD75"/>
<feature type="region of interest" description="Disordered" evidence="1">
    <location>
        <begin position="313"/>
        <end position="343"/>
    </location>
</feature>
<dbReference type="InterPro" id="IPR055509">
    <property type="entry name" value="DUF7082"/>
</dbReference>
<feature type="compositionally biased region" description="Polar residues" evidence="1">
    <location>
        <begin position="179"/>
        <end position="202"/>
    </location>
</feature>
<feature type="compositionally biased region" description="Low complexity" evidence="1">
    <location>
        <begin position="331"/>
        <end position="343"/>
    </location>
</feature>
<keyword evidence="4" id="KW-1185">Reference proteome</keyword>
<dbReference type="Pfam" id="PF23305">
    <property type="entry name" value="DUF7082"/>
    <property type="match status" value="1"/>
</dbReference>
<organism evidence="3">
    <name type="scientific">Mucor ambiguus</name>
    <dbReference type="NCBI Taxonomy" id="91626"/>
    <lineage>
        <taxon>Eukaryota</taxon>
        <taxon>Fungi</taxon>
        <taxon>Fungi incertae sedis</taxon>
        <taxon>Mucoromycota</taxon>
        <taxon>Mucoromycotina</taxon>
        <taxon>Mucoromycetes</taxon>
        <taxon>Mucorales</taxon>
        <taxon>Mucorineae</taxon>
        <taxon>Mucoraceae</taxon>
        <taxon>Mucor</taxon>
    </lineage>
</organism>
<dbReference type="AlphaFoldDB" id="A0A0C9MD75"/>
<protein>
    <recommendedName>
        <fullName evidence="2">DUF7082 domain-containing protein</fullName>
    </recommendedName>
</protein>
<feature type="region of interest" description="Disordered" evidence="1">
    <location>
        <begin position="225"/>
        <end position="296"/>
    </location>
</feature>
<dbReference type="GO" id="GO:0005634">
    <property type="term" value="C:nucleus"/>
    <property type="evidence" value="ECO:0007669"/>
    <property type="project" value="TreeGrafter"/>
</dbReference>
<dbReference type="Proteomes" id="UP000053815">
    <property type="component" value="Unassembled WGS sequence"/>
</dbReference>
<feature type="region of interest" description="Disordered" evidence="1">
    <location>
        <begin position="176"/>
        <end position="211"/>
    </location>
</feature>
<evidence type="ECO:0000313" key="3">
    <source>
        <dbReference type="EMBL" id="GAN00892.1"/>
    </source>
</evidence>
<dbReference type="OrthoDB" id="1751210at2759"/>
<accession>A0A0C9MD75</accession>
<evidence type="ECO:0000313" key="4">
    <source>
        <dbReference type="Proteomes" id="UP000053815"/>
    </source>
</evidence>
<dbReference type="EMBL" id="DF836292">
    <property type="protein sequence ID" value="GAN00892.1"/>
    <property type="molecule type" value="Genomic_DNA"/>
</dbReference>
<feature type="compositionally biased region" description="Polar residues" evidence="1">
    <location>
        <begin position="260"/>
        <end position="289"/>
    </location>
</feature>
<name>A0A0C9MD75_9FUNG</name>
<feature type="domain" description="DUF7082" evidence="2">
    <location>
        <begin position="407"/>
        <end position="587"/>
    </location>
</feature>